<keyword evidence="4" id="KW-1185">Reference proteome</keyword>
<evidence type="ECO:0000256" key="1">
    <source>
        <dbReference type="SAM" id="Phobius"/>
    </source>
</evidence>
<gene>
    <name evidence="3" type="ORF">H5J25_17025</name>
</gene>
<keyword evidence="3" id="KW-0808">Transferase</keyword>
<feature type="transmembrane region" description="Helical" evidence="1">
    <location>
        <begin position="146"/>
        <end position="165"/>
    </location>
</feature>
<keyword evidence="3" id="KW-0012">Acyltransferase</keyword>
<name>A0A974NUH9_9SPHN</name>
<evidence type="ECO:0000313" key="3">
    <source>
        <dbReference type="EMBL" id="QQV77033.1"/>
    </source>
</evidence>
<feature type="domain" description="Acyltransferase 3" evidence="2">
    <location>
        <begin position="1"/>
        <end position="323"/>
    </location>
</feature>
<evidence type="ECO:0000259" key="2">
    <source>
        <dbReference type="Pfam" id="PF01757"/>
    </source>
</evidence>
<sequence length="375" mass="41271">MIVLLHFRTLGTIGGLPFVQNAFLFVDFFFVLSGFVIAASYGEKLQAGFSIVRFMGLRLGRIYPLHIFVLGIFLLFEIATMGVARNTSHQPFAGNYSLELLLANMALVQTFVGPEGASWNMPAWSIAVEVWTYLVFAISFRYLGRFIVPTAIALVLGCSLYLVFATDRYLNVFHDGAFARCLIGFSIGVITYHAHRRLQLEPPRPFASAIEIAVVVAVTGMVSVAGMGALSLLLPPLFGVAIFVFATQSGIISKLLLAPVPRYLGKISYSIYLVHLFIVYRFFNMLEVVQRKLGITGLVTSVNGEDLAGPTPLWGDLLSITMLVTVIAVASFTYSYVERPANEWSRRKLLGRREKGVPTGLLGAEMPATEGRPRI</sequence>
<keyword evidence="1" id="KW-1133">Transmembrane helix</keyword>
<dbReference type="PANTHER" id="PTHR23028:SF131">
    <property type="entry name" value="BLR2367 PROTEIN"/>
    <property type="match status" value="1"/>
</dbReference>
<dbReference type="GO" id="GO:0016747">
    <property type="term" value="F:acyltransferase activity, transferring groups other than amino-acyl groups"/>
    <property type="evidence" value="ECO:0007669"/>
    <property type="project" value="InterPro"/>
</dbReference>
<dbReference type="KEGG" id="sari:H5J25_17025"/>
<feature type="transmembrane region" description="Helical" evidence="1">
    <location>
        <begin position="264"/>
        <end position="283"/>
    </location>
</feature>
<dbReference type="InterPro" id="IPR050879">
    <property type="entry name" value="Acyltransferase_3"/>
</dbReference>
<evidence type="ECO:0000313" key="4">
    <source>
        <dbReference type="Proteomes" id="UP000595894"/>
    </source>
</evidence>
<proteinExistence type="predicted"/>
<keyword evidence="1" id="KW-0472">Membrane</keyword>
<dbReference type="Proteomes" id="UP000595894">
    <property type="component" value="Chromosome"/>
</dbReference>
<dbReference type="PANTHER" id="PTHR23028">
    <property type="entry name" value="ACETYLTRANSFERASE"/>
    <property type="match status" value="1"/>
</dbReference>
<feature type="transmembrane region" description="Helical" evidence="1">
    <location>
        <begin position="62"/>
        <end position="84"/>
    </location>
</feature>
<dbReference type="GO" id="GO:0000271">
    <property type="term" value="P:polysaccharide biosynthetic process"/>
    <property type="evidence" value="ECO:0007669"/>
    <property type="project" value="TreeGrafter"/>
</dbReference>
<reference evidence="4" key="1">
    <citation type="submission" date="2020-09" db="EMBL/GenBank/DDBJ databases">
        <title>Sphingomonas sp., a new species isolated from pork steak.</title>
        <authorList>
            <person name="Heidler von Heilborn D."/>
        </authorList>
    </citation>
    <scope>NUCLEOTIDE SEQUENCE [LARGE SCALE GENOMIC DNA]</scope>
</reference>
<dbReference type="Pfam" id="PF01757">
    <property type="entry name" value="Acyl_transf_3"/>
    <property type="match status" value="1"/>
</dbReference>
<organism evidence="3 4">
    <name type="scientific">Sphingomonas aliaeris</name>
    <dbReference type="NCBI Taxonomy" id="2759526"/>
    <lineage>
        <taxon>Bacteria</taxon>
        <taxon>Pseudomonadati</taxon>
        <taxon>Pseudomonadota</taxon>
        <taxon>Alphaproteobacteria</taxon>
        <taxon>Sphingomonadales</taxon>
        <taxon>Sphingomonadaceae</taxon>
        <taxon>Sphingomonas</taxon>
    </lineage>
</organism>
<protein>
    <submittedName>
        <fullName evidence="3">Acyltransferase</fullName>
    </submittedName>
</protein>
<keyword evidence="1" id="KW-0812">Transmembrane</keyword>
<feature type="transmembrane region" description="Helical" evidence="1">
    <location>
        <begin position="317"/>
        <end position="337"/>
    </location>
</feature>
<accession>A0A974NUH9</accession>
<feature type="transmembrane region" description="Helical" evidence="1">
    <location>
        <begin position="177"/>
        <end position="194"/>
    </location>
</feature>
<dbReference type="GO" id="GO:0016020">
    <property type="term" value="C:membrane"/>
    <property type="evidence" value="ECO:0007669"/>
    <property type="project" value="TreeGrafter"/>
</dbReference>
<feature type="transmembrane region" description="Helical" evidence="1">
    <location>
        <begin position="119"/>
        <end position="139"/>
    </location>
</feature>
<feature type="transmembrane region" description="Helical" evidence="1">
    <location>
        <begin position="236"/>
        <end position="257"/>
    </location>
</feature>
<feature type="transmembrane region" description="Helical" evidence="1">
    <location>
        <begin position="206"/>
        <end position="230"/>
    </location>
</feature>
<feature type="transmembrane region" description="Helical" evidence="1">
    <location>
        <begin position="21"/>
        <end position="42"/>
    </location>
</feature>
<dbReference type="EMBL" id="CP061035">
    <property type="protein sequence ID" value="QQV77033.1"/>
    <property type="molecule type" value="Genomic_DNA"/>
</dbReference>
<dbReference type="InterPro" id="IPR002656">
    <property type="entry name" value="Acyl_transf_3_dom"/>
</dbReference>
<dbReference type="AlphaFoldDB" id="A0A974NUH9"/>